<keyword evidence="4" id="KW-0812">Transmembrane</keyword>
<evidence type="ECO:0000256" key="4">
    <source>
        <dbReference type="SAM" id="Phobius"/>
    </source>
</evidence>
<evidence type="ECO:0000313" key="6">
    <source>
        <dbReference type="EMBL" id="MEL1264032.1"/>
    </source>
</evidence>
<evidence type="ECO:0000313" key="7">
    <source>
        <dbReference type="Proteomes" id="UP001459204"/>
    </source>
</evidence>
<evidence type="ECO:0000256" key="2">
    <source>
        <dbReference type="ARBA" id="ARBA00022777"/>
    </source>
</evidence>
<dbReference type="PANTHER" id="PTHR24421">
    <property type="entry name" value="NITRATE/NITRITE SENSOR PROTEIN NARX-RELATED"/>
    <property type="match status" value="1"/>
</dbReference>
<feature type="domain" description="Histidine kinase/HSP90-like ATPase" evidence="5">
    <location>
        <begin position="922"/>
        <end position="1019"/>
    </location>
</feature>
<evidence type="ECO:0000256" key="3">
    <source>
        <dbReference type="ARBA" id="ARBA00023012"/>
    </source>
</evidence>
<keyword evidence="4" id="KW-0472">Membrane</keyword>
<dbReference type="PANTHER" id="PTHR24421:SF62">
    <property type="entry name" value="SENSORY TRANSDUCTION HISTIDINE KINASE"/>
    <property type="match status" value="1"/>
</dbReference>
<dbReference type="InterPro" id="IPR011712">
    <property type="entry name" value="Sig_transdc_His_kin_sub3_dim/P"/>
</dbReference>
<dbReference type="Pfam" id="PF07730">
    <property type="entry name" value="HisKA_3"/>
    <property type="match status" value="1"/>
</dbReference>
<dbReference type="InterPro" id="IPR050482">
    <property type="entry name" value="Sensor_HK_TwoCompSys"/>
</dbReference>
<keyword evidence="3" id="KW-0902">Two-component regulatory system</keyword>
<name>A0ABU9J085_9GAMM</name>
<keyword evidence="1" id="KW-0808">Transferase</keyword>
<dbReference type="Proteomes" id="UP001459204">
    <property type="component" value="Unassembled WGS sequence"/>
</dbReference>
<dbReference type="InterPro" id="IPR036890">
    <property type="entry name" value="HATPase_C_sf"/>
</dbReference>
<proteinExistence type="predicted"/>
<dbReference type="SMART" id="SM00387">
    <property type="entry name" value="HATPase_c"/>
    <property type="match status" value="1"/>
</dbReference>
<reference evidence="6 7" key="1">
    <citation type="submission" date="2024-04" db="EMBL/GenBank/DDBJ databases">
        <title>Draft genome sequence of Pseudoxanthomonas putridarboris WD12.</title>
        <authorList>
            <person name="Oh J."/>
        </authorList>
    </citation>
    <scope>NUCLEOTIDE SEQUENCE [LARGE SCALE GENOMIC DNA]</scope>
    <source>
        <strain evidence="6 7">WD12</strain>
    </source>
</reference>
<dbReference type="Pfam" id="PF07495">
    <property type="entry name" value="Y_Y_Y"/>
    <property type="match status" value="1"/>
</dbReference>
<gene>
    <name evidence="6" type="ORF">AAD027_06545</name>
</gene>
<dbReference type="SUPFAM" id="SSF55874">
    <property type="entry name" value="ATPase domain of HSP90 chaperone/DNA topoisomerase II/histidine kinase"/>
    <property type="match status" value="1"/>
</dbReference>
<sequence length="1041" mass="114928">MRSFRPEPEASRQAWRREATRALVRWLACAWLCLQTVPLLAAQQAQPGLGQWHHTAWTIKDGAPANIWALSQTPDGFLWLGTGHGLYRFDGVSFERFDSSDGRDLRSDNITAMTSLPSGEIWVGFYLGGVTRLKEGRLTDYTEADGMPGGMVLRFAHDADGVLWASTHDGLGRFDGERWQVVGEDWGYPFRRADGLHLDRRGNLWVATGSTVMFLRPGARRFEPTGEPTGPYGILAEDRQGRMWLSDGVHGTRPLPDYPGRGAAADGERARGTPATDFAYAKALLFDREGRLWGTDGSRGGVFRVMAPEDVRFPANLRPGVSVQSFDARHGLTSDFAVPILEDREGNLWVGTNLGLNRFRPPQLGTLEQLMPWPSTGSVLADDPDGSLWVADRSTLYRLGKDDITAVVASIPLLTSATRGPRGPLWLRGHAGLWKLEGDRLAPVPLPPGATGGDIRAMAADAAQGLYVAFAQLGFHHYRDGRWHRQPEVASTGDSAANALMRAGNALWLGFVDSRASRWENGRAQHFGPGDGLRVGHVTSFSQRGGRMLVSGEQGIAHRLADGRFQSLSARQYGVLGGVSGILQTADGMVWLNGGKGIVRVPFAELERAFAHPGVAIHYRLFDFRDGLPGIALQSGQVPSAVEGSDGRLWFGTSRGIVWIDPAALRSNPLPPTVAIRALVAEERQYAPSASLALPERTRSLRIDYTAASLSIPERVRFRYRLAGADEDWQDGGDRRQAFYTNLGPGDYRFQVIAANEDGVWSPHGASLDFRIRPTFFQTPGFLLLCALAAFLLVSALYLLRMRAVARRTRLLLEERHHERERIARELHDTLLQSIQGLILRFQAVAERIPANEPVRTALDRALDRADDVLVEGRDRVHDLRHARMAGELSGALSKVGEDLVPDYPTDFRVVVEGRPRPLDPLVRDEAYRIGREAIVNAFQHAHAGQVQVELVYRCDELHLRVSDDGGGMSREVQQAGGRQGHWGLSGMRERAERIGALLQIRCRQGAGTEIDLRVPAKVAYRDMANVSWWHRLRRLAGGGR</sequence>
<dbReference type="RefSeq" id="WP_341725209.1">
    <property type="nucleotide sequence ID" value="NZ_JBBWWT010000002.1"/>
</dbReference>
<dbReference type="Pfam" id="PF02518">
    <property type="entry name" value="HATPase_c"/>
    <property type="match status" value="1"/>
</dbReference>
<accession>A0ABU9J085</accession>
<dbReference type="InterPro" id="IPR011110">
    <property type="entry name" value="Reg_prop"/>
</dbReference>
<dbReference type="InterPro" id="IPR003594">
    <property type="entry name" value="HATPase_dom"/>
</dbReference>
<dbReference type="InterPro" id="IPR011123">
    <property type="entry name" value="Y_Y_Y"/>
</dbReference>
<dbReference type="SUPFAM" id="SSF63829">
    <property type="entry name" value="Calcium-dependent phosphotriesterase"/>
    <property type="match status" value="3"/>
</dbReference>
<dbReference type="Gene3D" id="3.30.565.10">
    <property type="entry name" value="Histidine kinase-like ATPase, C-terminal domain"/>
    <property type="match status" value="1"/>
</dbReference>
<dbReference type="InterPro" id="IPR015943">
    <property type="entry name" value="WD40/YVTN_repeat-like_dom_sf"/>
</dbReference>
<evidence type="ECO:0000256" key="1">
    <source>
        <dbReference type="ARBA" id="ARBA00022679"/>
    </source>
</evidence>
<dbReference type="InterPro" id="IPR013783">
    <property type="entry name" value="Ig-like_fold"/>
</dbReference>
<feature type="transmembrane region" description="Helical" evidence="4">
    <location>
        <begin position="781"/>
        <end position="800"/>
    </location>
</feature>
<organism evidence="6 7">
    <name type="scientific">Pseudoxanthomonas putridarboris</name>
    <dbReference type="NCBI Taxonomy" id="752605"/>
    <lineage>
        <taxon>Bacteria</taxon>
        <taxon>Pseudomonadati</taxon>
        <taxon>Pseudomonadota</taxon>
        <taxon>Gammaproteobacteria</taxon>
        <taxon>Lysobacterales</taxon>
        <taxon>Lysobacteraceae</taxon>
        <taxon>Pseudoxanthomonas</taxon>
    </lineage>
</organism>
<dbReference type="EMBL" id="JBBWWT010000002">
    <property type="protein sequence ID" value="MEL1264032.1"/>
    <property type="molecule type" value="Genomic_DNA"/>
</dbReference>
<dbReference type="Gene3D" id="1.20.5.1930">
    <property type="match status" value="1"/>
</dbReference>
<keyword evidence="4" id="KW-1133">Transmembrane helix</keyword>
<dbReference type="Gene3D" id="2.60.40.10">
    <property type="entry name" value="Immunoglobulins"/>
    <property type="match status" value="1"/>
</dbReference>
<keyword evidence="2" id="KW-0418">Kinase</keyword>
<evidence type="ECO:0000259" key="5">
    <source>
        <dbReference type="SMART" id="SM00387"/>
    </source>
</evidence>
<keyword evidence="7" id="KW-1185">Reference proteome</keyword>
<dbReference type="Pfam" id="PF07494">
    <property type="entry name" value="Reg_prop"/>
    <property type="match status" value="3"/>
</dbReference>
<dbReference type="Gene3D" id="2.130.10.10">
    <property type="entry name" value="YVTN repeat-like/Quinoprotein amine dehydrogenase"/>
    <property type="match status" value="3"/>
</dbReference>
<dbReference type="CDD" id="cd16917">
    <property type="entry name" value="HATPase_UhpB-NarQ-NarX-like"/>
    <property type="match status" value="1"/>
</dbReference>
<comment type="caution">
    <text evidence="6">The sequence shown here is derived from an EMBL/GenBank/DDBJ whole genome shotgun (WGS) entry which is preliminary data.</text>
</comment>
<protein>
    <submittedName>
        <fullName evidence="6">Two-component regulator propeller domain-containing protein</fullName>
    </submittedName>
</protein>